<accession>A0ACC1U6K4</accession>
<evidence type="ECO:0000313" key="1">
    <source>
        <dbReference type="EMBL" id="KAJ3812340.1"/>
    </source>
</evidence>
<comment type="caution">
    <text evidence="1">The sequence shown here is derived from an EMBL/GenBank/DDBJ whole genome shotgun (WGS) entry which is preliminary data.</text>
</comment>
<organism evidence="1 2">
    <name type="scientific">Lentinula aff. lateritia</name>
    <dbReference type="NCBI Taxonomy" id="2804960"/>
    <lineage>
        <taxon>Eukaryota</taxon>
        <taxon>Fungi</taxon>
        <taxon>Dikarya</taxon>
        <taxon>Basidiomycota</taxon>
        <taxon>Agaricomycotina</taxon>
        <taxon>Agaricomycetes</taxon>
        <taxon>Agaricomycetidae</taxon>
        <taxon>Agaricales</taxon>
        <taxon>Marasmiineae</taxon>
        <taxon>Omphalotaceae</taxon>
        <taxon>Lentinula</taxon>
    </lineage>
</organism>
<dbReference type="EMBL" id="MU795026">
    <property type="protein sequence ID" value="KAJ3812340.1"/>
    <property type="molecule type" value="Genomic_DNA"/>
</dbReference>
<dbReference type="Proteomes" id="UP001163835">
    <property type="component" value="Unassembled WGS sequence"/>
</dbReference>
<sequence length="201" mass="24165">MSSRDHRRRDRSWEREDRDRNRGDKYSRGGRSGYRDEPKKRSSRSRSPRRSDRERRDRRDYRREDRRERDPRRPEESREKDREHDRDRERDMRDHERGSSKREVPPLKESAHLDSPLTSKPDSEYFNNGTEVGEAVEDDDDAAMIAAMGMAGFGTTKGKHVEGNQEGTVNIKKTRTWRQYMNRRGGFNRLVLYHSHQRNNY</sequence>
<reference evidence="1" key="1">
    <citation type="submission" date="2022-09" db="EMBL/GenBank/DDBJ databases">
        <title>A Global Phylogenomic Analysis of the Shiitake Genus Lentinula.</title>
        <authorList>
            <consortium name="DOE Joint Genome Institute"/>
            <person name="Sierra-Patev S."/>
            <person name="Min B."/>
            <person name="Naranjo-Ortiz M."/>
            <person name="Looney B."/>
            <person name="Konkel Z."/>
            <person name="Slot J.C."/>
            <person name="Sakamoto Y."/>
            <person name="Steenwyk J.L."/>
            <person name="Rokas A."/>
            <person name="Carro J."/>
            <person name="Camarero S."/>
            <person name="Ferreira P."/>
            <person name="Molpeceres G."/>
            <person name="Ruiz-Duenas F.J."/>
            <person name="Serrano A."/>
            <person name="Henrissat B."/>
            <person name="Drula E."/>
            <person name="Hughes K.W."/>
            <person name="Mata J.L."/>
            <person name="Ishikawa N.K."/>
            <person name="Vargas-Isla R."/>
            <person name="Ushijima S."/>
            <person name="Smith C.A."/>
            <person name="Ahrendt S."/>
            <person name="Andreopoulos W."/>
            <person name="He G."/>
            <person name="Labutti K."/>
            <person name="Lipzen A."/>
            <person name="Ng V."/>
            <person name="Riley R."/>
            <person name="Sandor L."/>
            <person name="Barry K."/>
            <person name="Martinez A.T."/>
            <person name="Xiao Y."/>
            <person name="Gibbons J.G."/>
            <person name="Terashima K."/>
            <person name="Grigoriev I.V."/>
            <person name="Hibbett D.S."/>
        </authorList>
    </citation>
    <scope>NUCLEOTIDE SEQUENCE</scope>
    <source>
        <strain evidence="1">TMI1499</strain>
    </source>
</reference>
<protein>
    <submittedName>
        <fullName evidence="1">Uncharacterized protein</fullName>
    </submittedName>
</protein>
<evidence type="ECO:0000313" key="2">
    <source>
        <dbReference type="Proteomes" id="UP001163835"/>
    </source>
</evidence>
<name>A0ACC1U6K4_9AGAR</name>
<gene>
    <name evidence="1" type="ORF">F5876DRAFT_74918</name>
</gene>
<keyword evidence="2" id="KW-1185">Reference proteome</keyword>
<proteinExistence type="predicted"/>